<dbReference type="Proteomes" id="UP000272706">
    <property type="component" value="Unassembled WGS sequence"/>
</dbReference>
<evidence type="ECO:0000313" key="2">
    <source>
        <dbReference type="Proteomes" id="UP000272706"/>
    </source>
</evidence>
<evidence type="ECO:0000313" key="1">
    <source>
        <dbReference type="EMBL" id="RJT41696.1"/>
    </source>
</evidence>
<organism evidence="1 2">
    <name type="scientific">Mesorhizobium waimense</name>
    <dbReference type="NCBI Taxonomy" id="1300307"/>
    <lineage>
        <taxon>Bacteria</taxon>
        <taxon>Pseudomonadati</taxon>
        <taxon>Pseudomonadota</taxon>
        <taxon>Alphaproteobacteria</taxon>
        <taxon>Hyphomicrobiales</taxon>
        <taxon>Phyllobacteriaceae</taxon>
        <taxon>Mesorhizobium</taxon>
    </lineage>
</organism>
<dbReference type="EMBL" id="QZWZ01000002">
    <property type="protein sequence ID" value="RJT41696.1"/>
    <property type="molecule type" value="Genomic_DNA"/>
</dbReference>
<accession>A0A3A5L4Q2</accession>
<gene>
    <name evidence="1" type="ORF">D3227_03040</name>
</gene>
<keyword evidence="2" id="KW-1185">Reference proteome</keyword>
<dbReference type="AlphaFoldDB" id="A0A3A5L4Q2"/>
<comment type="caution">
    <text evidence="1">The sequence shown here is derived from an EMBL/GenBank/DDBJ whole genome shotgun (WGS) entry which is preliminary data.</text>
</comment>
<reference evidence="1 2" key="1">
    <citation type="submission" date="2018-09" db="EMBL/GenBank/DDBJ databases">
        <title>Mesorhizobium carmichaelinearum sp. nov. isolated from Carmichaelinea spp. root nodules in New Zealand.</title>
        <authorList>
            <person name="De Meyer S.E."/>
        </authorList>
    </citation>
    <scope>NUCLEOTIDE SEQUENCE [LARGE SCALE GENOMIC DNA]</scope>
    <source>
        <strain evidence="1 2">ICMP19557</strain>
    </source>
</reference>
<protein>
    <submittedName>
        <fullName evidence="1">Uncharacterized protein</fullName>
    </submittedName>
</protein>
<sequence>MIESPTRSWCLFLRNSRTENRYALFLELLGRKHSREEPATTRHAIRALVQQPERISPKQPLGRIFFQAEPNRHPATTAAALLLGGELPASA</sequence>
<proteinExistence type="predicted"/>
<name>A0A3A5L4Q2_9HYPH</name>